<reference evidence="1 2" key="1">
    <citation type="submission" date="2023-01" db="EMBL/GenBank/DDBJ databases">
        <title>Complete genome of Chryseobacterium camelliae VAN22-5A.</title>
        <authorList>
            <person name="Zong G."/>
            <person name="Cao G."/>
        </authorList>
    </citation>
    <scope>NUCLEOTIDE SEQUENCE [LARGE SCALE GENOMIC DNA]</scope>
    <source>
        <strain evidence="1 2">VAN22-5A</strain>
    </source>
</reference>
<keyword evidence="2" id="KW-1185">Reference proteome</keyword>
<evidence type="ECO:0000313" key="1">
    <source>
        <dbReference type="EMBL" id="WBV60439.1"/>
    </source>
</evidence>
<dbReference type="Proteomes" id="UP001210978">
    <property type="component" value="Chromosome"/>
</dbReference>
<accession>A0ABY7QLA7</accession>
<dbReference type="RefSeq" id="WP_271148768.1">
    <property type="nucleotide sequence ID" value="NZ_CP115859.1"/>
</dbReference>
<sequence>MISKEDASKLELFTAEICDSIIFNNFIDSDAIRKTAFMNKADRSITETTIVF</sequence>
<gene>
    <name evidence="1" type="ORF">PFY12_15575</name>
</gene>
<proteinExistence type="predicted"/>
<organism evidence="1 2">
    <name type="scientific">Chryseobacterium camelliae</name>
    <dbReference type="NCBI Taxonomy" id="1265445"/>
    <lineage>
        <taxon>Bacteria</taxon>
        <taxon>Pseudomonadati</taxon>
        <taxon>Bacteroidota</taxon>
        <taxon>Flavobacteriia</taxon>
        <taxon>Flavobacteriales</taxon>
        <taxon>Weeksellaceae</taxon>
        <taxon>Chryseobacterium group</taxon>
        <taxon>Chryseobacterium</taxon>
    </lineage>
</organism>
<name>A0ABY7QLA7_9FLAO</name>
<dbReference type="EMBL" id="CP115859">
    <property type="protein sequence ID" value="WBV60439.1"/>
    <property type="molecule type" value="Genomic_DNA"/>
</dbReference>
<protein>
    <submittedName>
        <fullName evidence="1">Uncharacterized protein</fullName>
    </submittedName>
</protein>
<evidence type="ECO:0000313" key="2">
    <source>
        <dbReference type="Proteomes" id="UP001210978"/>
    </source>
</evidence>